<accession>A0A0A9FJ30</accession>
<evidence type="ECO:0000313" key="1">
    <source>
        <dbReference type="EMBL" id="JAE08288.1"/>
    </source>
</evidence>
<name>A0A0A9FJ30_ARUDO</name>
<dbReference type="AlphaFoldDB" id="A0A0A9FJ30"/>
<reference evidence="1" key="1">
    <citation type="submission" date="2014-09" db="EMBL/GenBank/DDBJ databases">
        <authorList>
            <person name="Magalhaes I.L.F."/>
            <person name="Oliveira U."/>
            <person name="Santos F.R."/>
            <person name="Vidigal T.H.D.A."/>
            <person name="Brescovit A.D."/>
            <person name="Santos A.J."/>
        </authorList>
    </citation>
    <scope>NUCLEOTIDE SEQUENCE</scope>
    <source>
        <tissue evidence="1">Shoot tissue taken approximately 20 cm above the soil surface</tissue>
    </source>
</reference>
<dbReference type="EMBL" id="GBRH01189608">
    <property type="protein sequence ID" value="JAE08288.1"/>
    <property type="molecule type" value="Transcribed_RNA"/>
</dbReference>
<sequence>MMLKNNLFSFHWNSLAKAINSILISSVLIKLRVALLTKSSSLTCVSRT</sequence>
<protein>
    <submittedName>
        <fullName evidence="1">Uncharacterized protein</fullName>
    </submittedName>
</protein>
<proteinExistence type="predicted"/>
<organism evidence="1">
    <name type="scientific">Arundo donax</name>
    <name type="common">Giant reed</name>
    <name type="synonym">Donax arundinaceus</name>
    <dbReference type="NCBI Taxonomy" id="35708"/>
    <lineage>
        <taxon>Eukaryota</taxon>
        <taxon>Viridiplantae</taxon>
        <taxon>Streptophyta</taxon>
        <taxon>Embryophyta</taxon>
        <taxon>Tracheophyta</taxon>
        <taxon>Spermatophyta</taxon>
        <taxon>Magnoliopsida</taxon>
        <taxon>Liliopsida</taxon>
        <taxon>Poales</taxon>
        <taxon>Poaceae</taxon>
        <taxon>PACMAD clade</taxon>
        <taxon>Arundinoideae</taxon>
        <taxon>Arundineae</taxon>
        <taxon>Arundo</taxon>
    </lineage>
</organism>
<reference evidence="1" key="2">
    <citation type="journal article" date="2015" name="Data Brief">
        <title>Shoot transcriptome of the giant reed, Arundo donax.</title>
        <authorList>
            <person name="Barrero R.A."/>
            <person name="Guerrero F.D."/>
            <person name="Moolhuijzen P."/>
            <person name="Goolsby J.A."/>
            <person name="Tidwell J."/>
            <person name="Bellgard S.E."/>
            <person name="Bellgard M.I."/>
        </authorList>
    </citation>
    <scope>NUCLEOTIDE SEQUENCE</scope>
    <source>
        <tissue evidence="1">Shoot tissue taken approximately 20 cm above the soil surface</tissue>
    </source>
</reference>